<keyword evidence="1 3" id="KW-0238">DNA-binding</keyword>
<dbReference type="Proteomes" id="UP000317355">
    <property type="component" value="Unassembled WGS sequence"/>
</dbReference>
<dbReference type="Pfam" id="PF13432">
    <property type="entry name" value="TPR_16"/>
    <property type="match status" value="1"/>
</dbReference>
<dbReference type="PANTHER" id="PTHR12558:SF33">
    <property type="entry name" value="BLL7664 PROTEIN"/>
    <property type="match status" value="1"/>
</dbReference>
<dbReference type="GO" id="GO:0003677">
    <property type="term" value="F:DNA binding"/>
    <property type="evidence" value="ECO:0007669"/>
    <property type="project" value="UniProtKB-UniRule"/>
</dbReference>
<dbReference type="GO" id="GO:0006355">
    <property type="term" value="P:regulation of DNA-templated transcription"/>
    <property type="evidence" value="ECO:0007669"/>
    <property type="project" value="InterPro"/>
</dbReference>
<evidence type="ECO:0000313" key="5">
    <source>
        <dbReference type="EMBL" id="TVT55354.1"/>
    </source>
</evidence>
<dbReference type="AlphaFoldDB" id="A0A558D2W1"/>
<dbReference type="SMART" id="SM00862">
    <property type="entry name" value="Trans_reg_C"/>
    <property type="match status" value="1"/>
</dbReference>
<feature type="domain" description="OmpR/PhoB-type" evidence="4">
    <location>
        <begin position="1"/>
        <end position="68"/>
    </location>
</feature>
<evidence type="ECO:0000313" key="6">
    <source>
        <dbReference type="Proteomes" id="UP000317355"/>
    </source>
</evidence>
<feature type="repeat" description="TPR" evidence="2">
    <location>
        <begin position="381"/>
        <end position="414"/>
    </location>
</feature>
<reference evidence="5 6" key="1">
    <citation type="submission" date="2019-07" db="EMBL/GenBank/DDBJ databases">
        <title>The pathways for chlorine oxyanion respiration interact through the shared metabolite chlorate.</title>
        <authorList>
            <person name="Barnum T.P."/>
            <person name="Cheng Y."/>
            <person name="Hill K.A."/>
            <person name="Lucas L.N."/>
            <person name="Carlson H.K."/>
            <person name="Coates J.D."/>
        </authorList>
    </citation>
    <scope>NUCLEOTIDE SEQUENCE [LARGE SCALE GENOMIC DNA]</scope>
    <source>
        <strain evidence="5">BK-3</strain>
    </source>
</reference>
<dbReference type="InterPro" id="IPR001867">
    <property type="entry name" value="OmpR/PhoB-type_DNA-bd"/>
</dbReference>
<dbReference type="Gene3D" id="1.25.40.10">
    <property type="entry name" value="Tetratricopeptide repeat domain"/>
    <property type="match status" value="2"/>
</dbReference>
<name>A0A558D2W1_9GAMM</name>
<comment type="caution">
    <text evidence="5">The sequence shown here is derived from an EMBL/GenBank/DDBJ whole genome shotgun (WGS) entry which is preliminary data.</text>
</comment>
<dbReference type="EMBL" id="VMRY01000034">
    <property type="protein sequence ID" value="TVT55354.1"/>
    <property type="molecule type" value="Genomic_DNA"/>
</dbReference>
<dbReference type="InterPro" id="IPR036388">
    <property type="entry name" value="WH-like_DNA-bd_sf"/>
</dbReference>
<evidence type="ECO:0000256" key="3">
    <source>
        <dbReference type="PROSITE-ProRule" id="PRU01091"/>
    </source>
</evidence>
<proteinExistence type="predicted"/>
<evidence type="ECO:0000256" key="1">
    <source>
        <dbReference type="ARBA" id="ARBA00023125"/>
    </source>
</evidence>
<evidence type="ECO:0000259" key="4">
    <source>
        <dbReference type="PROSITE" id="PS51755"/>
    </source>
</evidence>
<keyword evidence="2" id="KW-0802">TPR repeat</keyword>
<dbReference type="Pfam" id="PF00486">
    <property type="entry name" value="Trans_reg_C"/>
    <property type="match status" value="1"/>
</dbReference>
<dbReference type="Gene3D" id="1.10.10.10">
    <property type="entry name" value="Winged helix-like DNA-binding domain superfamily/Winged helix DNA-binding domain"/>
    <property type="match status" value="1"/>
</dbReference>
<feature type="repeat" description="TPR" evidence="2">
    <location>
        <begin position="416"/>
        <end position="449"/>
    </location>
</feature>
<dbReference type="SUPFAM" id="SSF48452">
    <property type="entry name" value="TPR-like"/>
    <property type="match status" value="1"/>
</dbReference>
<dbReference type="PROSITE" id="PS50005">
    <property type="entry name" value="TPR"/>
    <property type="match status" value="3"/>
</dbReference>
<dbReference type="PROSITE" id="PS51755">
    <property type="entry name" value="OMPR_PHOB"/>
    <property type="match status" value="1"/>
</dbReference>
<gene>
    <name evidence="5" type="ORF">FHK82_08420</name>
</gene>
<dbReference type="SUPFAM" id="SSF46894">
    <property type="entry name" value="C-terminal effector domain of the bipartite response regulators"/>
    <property type="match status" value="1"/>
</dbReference>
<accession>A0A558D2W1</accession>
<sequence>MALLLLLVENAGETVSRDEIFKVLWPGVIVTDDTLTQAVIKLRKALGDSAKDSRFIQTVTKRGYRLCVPVTVPSDPISKSSKIFKPLLLISLLMVILAGGVISYWNANPDVAEIPAVITVVESSTDGLPTLTVEPFVLLGEDTSQLYLAQGLTQDLITDLSRLSALWVIGSRSVMGQKADKTKLTQVRYRVVGEVQRSGDQLRVYVDLIEVESGRQLWAERYQRPFNDLFKLQTEISQQIATTLSLKVSEAEQLRLAHRYTTNVQAYELFLKAQSLLLVREEAANNQARQIYRQAIALDPSFARAYAGLALSAAADYRNQWAANGEIALQRAKTMARTALQINPDIPEVYWVLAYVNAQQRQHDKALRLLSKAISLDHSFADAYALMGGIHTYTGHPDETPKLLRTAIRLNPDAGYLYYLLLGRAYFYTGDWEQSLINLNEALDRNPTNLEARIYLAAVMESMGNHQDAIWEADEIRSLQDDFNIDIWLNTYPMTSADLTQKLRHFLVPLGLSNS</sequence>
<dbReference type="SMART" id="SM00028">
    <property type="entry name" value="TPR"/>
    <property type="match status" value="4"/>
</dbReference>
<evidence type="ECO:0000256" key="2">
    <source>
        <dbReference type="PROSITE-ProRule" id="PRU00339"/>
    </source>
</evidence>
<dbReference type="InterPro" id="IPR016032">
    <property type="entry name" value="Sig_transdc_resp-reg_C-effctor"/>
</dbReference>
<feature type="repeat" description="TPR" evidence="2">
    <location>
        <begin position="347"/>
        <end position="380"/>
    </location>
</feature>
<feature type="DNA-binding region" description="OmpR/PhoB-type" evidence="3">
    <location>
        <begin position="1"/>
        <end position="68"/>
    </location>
</feature>
<organism evidence="5 6">
    <name type="scientific">Sedimenticola thiotaurini</name>
    <dbReference type="NCBI Taxonomy" id="1543721"/>
    <lineage>
        <taxon>Bacteria</taxon>
        <taxon>Pseudomonadati</taxon>
        <taxon>Pseudomonadota</taxon>
        <taxon>Gammaproteobacteria</taxon>
        <taxon>Chromatiales</taxon>
        <taxon>Sedimenticolaceae</taxon>
        <taxon>Sedimenticola</taxon>
    </lineage>
</organism>
<dbReference type="Gene3D" id="3.40.50.10070">
    <property type="entry name" value="TolB, N-terminal domain"/>
    <property type="match status" value="1"/>
</dbReference>
<dbReference type="GO" id="GO:0000160">
    <property type="term" value="P:phosphorelay signal transduction system"/>
    <property type="evidence" value="ECO:0007669"/>
    <property type="project" value="InterPro"/>
</dbReference>
<dbReference type="InterPro" id="IPR019734">
    <property type="entry name" value="TPR_rpt"/>
</dbReference>
<dbReference type="InterPro" id="IPR011990">
    <property type="entry name" value="TPR-like_helical_dom_sf"/>
</dbReference>
<dbReference type="CDD" id="cd00383">
    <property type="entry name" value="trans_reg_C"/>
    <property type="match status" value="1"/>
</dbReference>
<dbReference type="PANTHER" id="PTHR12558">
    <property type="entry name" value="CELL DIVISION CYCLE 16,23,27"/>
    <property type="match status" value="1"/>
</dbReference>
<protein>
    <submittedName>
        <fullName evidence="5">Tetratricopeptide repeat protein</fullName>
    </submittedName>
</protein>